<dbReference type="Proteomes" id="UP000298030">
    <property type="component" value="Unassembled WGS sequence"/>
</dbReference>
<dbReference type="EMBL" id="QPFP01000017">
    <property type="protein sequence ID" value="TEB31961.1"/>
    <property type="molecule type" value="Genomic_DNA"/>
</dbReference>
<dbReference type="AlphaFoldDB" id="A0A4Y7TD78"/>
<feature type="active site" description="Charge relay system" evidence="5">
    <location>
        <position position="204"/>
    </location>
</feature>
<accession>A0A4Y7TD78</accession>
<name>A0A4Y7TD78_COPMI</name>
<proteinExistence type="inferred from homology"/>
<dbReference type="OrthoDB" id="6428749at2759"/>
<feature type="active site" description="Acyl-ester intermediate" evidence="5">
    <location>
        <position position="228"/>
    </location>
</feature>
<evidence type="ECO:0000256" key="6">
    <source>
        <dbReference type="PIRSR" id="PIRSR001221-2"/>
    </source>
</evidence>
<feature type="binding site" evidence="6">
    <location>
        <position position="178"/>
    </location>
    <ligand>
        <name>substrate</name>
    </ligand>
</feature>
<reference evidence="8 9" key="1">
    <citation type="journal article" date="2019" name="Nat. Ecol. Evol.">
        <title>Megaphylogeny resolves global patterns of mushroom evolution.</title>
        <authorList>
            <person name="Varga T."/>
            <person name="Krizsan K."/>
            <person name="Foldi C."/>
            <person name="Dima B."/>
            <person name="Sanchez-Garcia M."/>
            <person name="Sanchez-Ramirez S."/>
            <person name="Szollosi G.J."/>
            <person name="Szarkandi J.G."/>
            <person name="Papp V."/>
            <person name="Albert L."/>
            <person name="Andreopoulos W."/>
            <person name="Angelini C."/>
            <person name="Antonin V."/>
            <person name="Barry K.W."/>
            <person name="Bougher N.L."/>
            <person name="Buchanan P."/>
            <person name="Buyck B."/>
            <person name="Bense V."/>
            <person name="Catcheside P."/>
            <person name="Chovatia M."/>
            <person name="Cooper J."/>
            <person name="Damon W."/>
            <person name="Desjardin D."/>
            <person name="Finy P."/>
            <person name="Geml J."/>
            <person name="Haridas S."/>
            <person name="Hughes K."/>
            <person name="Justo A."/>
            <person name="Karasinski D."/>
            <person name="Kautmanova I."/>
            <person name="Kiss B."/>
            <person name="Kocsube S."/>
            <person name="Kotiranta H."/>
            <person name="LaButti K.M."/>
            <person name="Lechner B.E."/>
            <person name="Liimatainen K."/>
            <person name="Lipzen A."/>
            <person name="Lukacs Z."/>
            <person name="Mihaltcheva S."/>
            <person name="Morgado L.N."/>
            <person name="Niskanen T."/>
            <person name="Noordeloos M.E."/>
            <person name="Ohm R.A."/>
            <person name="Ortiz-Santana B."/>
            <person name="Ovrebo C."/>
            <person name="Racz N."/>
            <person name="Riley R."/>
            <person name="Savchenko A."/>
            <person name="Shiryaev A."/>
            <person name="Soop K."/>
            <person name="Spirin V."/>
            <person name="Szebenyi C."/>
            <person name="Tomsovsky M."/>
            <person name="Tulloss R.E."/>
            <person name="Uehling J."/>
            <person name="Grigoriev I.V."/>
            <person name="Vagvolgyi C."/>
            <person name="Papp T."/>
            <person name="Martin F.M."/>
            <person name="Miettinen O."/>
            <person name="Hibbett D.S."/>
            <person name="Nagy L.G."/>
        </authorList>
    </citation>
    <scope>NUCLEOTIDE SEQUENCE [LARGE SCALE GENOMIC DNA]</scope>
    <source>
        <strain evidence="8 9">FP101781</strain>
    </source>
</reference>
<evidence type="ECO:0000256" key="3">
    <source>
        <dbReference type="ARBA" id="ARBA00012922"/>
    </source>
</evidence>
<comment type="similarity">
    <text evidence="2">Belongs to the amidase family.</text>
</comment>
<comment type="catalytic activity">
    <reaction evidence="1">
        <text>a monocarboxylic acid amide + H2O = a monocarboxylate + NH4(+)</text>
        <dbReference type="Rhea" id="RHEA:12020"/>
        <dbReference type="ChEBI" id="CHEBI:15377"/>
        <dbReference type="ChEBI" id="CHEBI:28938"/>
        <dbReference type="ChEBI" id="CHEBI:35757"/>
        <dbReference type="ChEBI" id="CHEBI:83628"/>
        <dbReference type="EC" id="3.5.1.4"/>
    </reaction>
</comment>
<evidence type="ECO:0000313" key="9">
    <source>
        <dbReference type="Proteomes" id="UP000298030"/>
    </source>
</evidence>
<organism evidence="8 9">
    <name type="scientific">Coprinellus micaceus</name>
    <name type="common">Glistening ink-cap mushroom</name>
    <name type="synonym">Coprinus micaceus</name>
    <dbReference type="NCBI Taxonomy" id="71717"/>
    <lineage>
        <taxon>Eukaryota</taxon>
        <taxon>Fungi</taxon>
        <taxon>Dikarya</taxon>
        <taxon>Basidiomycota</taxon>
        <taxon>Agaricomycotina</taxon>
        <taxon>Agaricomycetes</taxon>
        <taxon>Agaricomycetidae</taxon>
        <taxon>Agaricales</taxon>
        <taxon>Agaricineae</taxon>
        <taxon>Psathyrellaceae</taxon>
        <taxon>Coprinellus</taxon>
    </lineage>
</organism>
<dbReference type="GO" id="GO:0004040">
    <property type="term" value="F:amidase activity"/>
    <property type="evidence" value="ECO:0007669"/>
    <property type="project" value="UniProtKB-EC"/>
</dbReference>
<evidence type="ECO:0000259" key="7">
    <source>
        <dbReference type="Pfam" id="PF01425"/>
    </source>
</evidence>
<evidence type="ECO:0000256" key="4">
    <source>
        <dbReference type="ARBA" id="ARBA00022801"/>
    </source>
</evidence>
<keyword evidence="9" id="KW-1185">Reference proteome</keyword>
<dbReference type="SUPFAM" id="SSF75304">
    <property type="entry name" value="Amidase signature (AS) enzymes"/>
    <property type="match status" value="1"/>
</dbReference>
<dbReference type="InterPro" id="IPR023631">
    <property type="entry name" value="Amidase_dom"/>
</dbReference>
<comment type="caution">
    <text evidence="8">The sequence shown here is derived from an EMBL/GenBank/DDBJ whole genome shotgun (WGS) entry which is preliminary data.</text>
</comment>
<dbReference type="EC" id="3.5.1.4" evidence="3"/>
<protein>
    <recommendedName>
        <fullName evidence="3">amidase</fullName>
        <ecNumber evidence="3">3.5.1.4</ecNumber>
    </recommendedName>
</protein>
<evidence type="ECO:0000256" key="5">
    <source>
        <dbReference type="PIRSR" id="PIRSR001221-1"/>
    </source>
</evidence>
<feature type="active site" description="Charge relay system" evidence="5">
    <location>
        <position position="129"/>
    </location>
</feature>
<dbReference type="FunFam" id="3.90.1300.10:FF:000003">
    <property type="entry name" value="Amidase signature enzyme"/>
    <property type="match status" value="1"/>
</dbReference>
<feature type="domain" description="Amidase" evidence="7">
    <location>
        <begin position="66"/>
        <end position="558"/>
    </location>
</feature>
<dbReference type="Gene3D" id="3.90.1300.10">
    <property type="entry name" value="Amidase signature (AS) domain"/>
    <property type="match status" value="1"/>
</dbReference>
<gene>
    <name evidence="8" type="ORF">FA13DRAFT_1732240</name>
</gene>
<feature type="binding site" evidence="6">
    <location>
        <begin position="225"/>
        <end position="228"/>
    </location>
    <ligand>
        <name>substrate</name>
    </ligand>
</feature>
<evidence type="ECO:0000313" key="8">
    <source>
        <dbReference type="EMBL" id="TEB31961.1"/>
    </source>
</evidence>
<evidence type="ECO:0000256" key="1">
    <source>
        <dbReference type="ARBA" id="ARBA00001311"/>
    </source>
</evidence>
<feature type="binding site" evidence="6">
    <location>
        <position position="204"/>
    </location>
    <ligand>
        <name>substrate</name>
    </ligand>
</feature>
<dbReference type="PANTHER" id="PTHR46072:SF10">
    <property type="entry name" value="ACETAMIDASE"/>
    <property type="match status" value="1"/>
</dbReference>
<keyword evidence="4" id="KW-0378">Hydrolase</keyword>
<dbReference type="PIRSF" id="PIRSF001221">
    <property type="entry name" value="Amidase_fungi"/>
    <property type="match status" value="1"/>
</dbReference>
<sequence>MFFSFSASAHQLACKRKQDERQALIDALPADYSNPLSLQERKIHALSLPQMVSQCNSGDLTPAMVLSVYAKKALRAQQVTNCLSDIMLDKALTSSSVGSQWGPCFDSSDTSSTDGVRDRSLLGVPVSVKDTVNVKGRDSTIGYSSNVGKPAASSSAIVRLLQDAGAIVHAKTTNPIGLLSIETVSDVFGATRNPHNLAFTPGGSTGGGAALLASGGSKIDIGSDIGGSVRIPAHFCGIYSLKGSAGRFPSWGCGTSMKGLEGIPIITSPMAGTLDDLAEFWKRVVLCEPWQYDHTCIPLPWRSINLQDEGRKLKWGIMWDDGAIPPTPACRRALSTVAAALRKQGHEVVDFHPPDIVSGMATGYKALLSDGGQQIANQLSPGEELIGPAQGLLALFNLPRLVKKILAYFTRTSDPFAAGLYDTMHPQTLLESRETIMQRDEYRARWHEKWLSEGLDFILTVPHPLPAIEHGASEKATLMSVGYTFLFSMLDYTAGVFPVTKVDKDLDALLENFQSSSEYRSMNSVAKGAYSVYDAQKMHGLPLGVQIVGRRLEEEKVLEGMKVAEAALKEAGLSSGVGLVDL</sequence>
<dbReference type="InterPro" id="IPR036928">
    <property type="entry name" value="AS_sf"/>
</dbReference>
<dbReference type="PANTHER" id="PTHR46072">
    <property type="entry name" value="AMIDASE-RELATED-RELATED"/>
    <property type="match status" value="1"/>
</dbReference>
<evidence type="ECO:0000256" key="2">
    <source>
        <dbReference type="ARBA" id="ARBA00009199"/>
    </source>
</evidence>
<dbReference type="Pfam" id="PF01425">
    <property type="entry name" value="Amidase"/>
    <property type="match status" value="1"/>
</dbReference>